<gene>
    <name evidence="2" type="ORF">JEQ12_015861</name>
</gene>
<proteinExistence type="predicted"/>
<accession>A0A836D2P4</accession>
<protein>
    <submittedName>
        <fullName evidence="2">Uncharacterized protein</fullName>
    </submittedName>
</protein>
<dbReference type="Proteomes" id="UP000664991">
    <property type="component" value="Unassembled WGS sequence"/>
</dbReference>
<evidence type="ECO:0000313" key="3">
    <source>
        <dbReference type="Proteomes" id="UP000664991"/>
    </source>
</evidence>
<feature type="region of interest" description="Disordered" evidence="1">
    <location>
        <begin position="1"/>
        <end position="31"/>
    </location>
</feature>
<evidence type="ECO:0000256" key="1">
    <source>
        <dbReference type="SAM" id="MobiDB-lite"/>
    </source>
</evidence>
<evidence type="ECO:0000313" key="2">
    <source>
        <dbReference type="EMBL" id="KAG5210667.1"/>
    </source>
</evidence>
<name>A0A836D2P4_SHEEP</name>
<feature type="compositionally biased region" description="Basic and acidic residues" evidence="1">
    <location>
        <begin position="1"/>
        <end position="12"/>
    </location>
</feature>
<sequence length="82" mass="8829">MERVLREKKVEHASSGSNIPGTVRGHKRAPLGNTRYRLKLQISVSSSIQDRASSWPAPAGAGFYSCDRALTPLPGRAVTAPN</sequence>
<dbReference type="EMBL" id="JAEMGP010000004">
    <property type="protein sequence ID" value="KAG5210667.1"/>
    <property type="molecule type" value="Genomic_DNA"/>
</dbReference>
<organism evidence="2 3">
    <name type="scientific">Ovis aries</name>
    <name type="common">Sheep</name>
    <dbReference type="NCBI Taxonomy" id="9940"/>
    <lineage>
        <taxon>Eukaryota</taxon>
        <taxon>Metazoa</taxon>
        <taxon>Chordata</taxon>
        <taxon>Craniata</taxon>
        <taxon>Vertebrata</taxon>
        <taxon>Euteleostomi</taxon>
        <taxon>Mammalia</taxon>
        <taxon>Eutheria</taxon>
        <taxon>Laurasiatheria</taxon>
        <taxon>Artiodactyla</taxon>
        <taxon>Ruminantia</taxon>
        <taxon>Pecora</taxon>
        <taxon>Bovidae</taxon>
        <taxon>Caprinae</taxon>
        <taxon>Ovis</taxon>
    </lineage>
</organism>
<reference evidence="2 3" key="1">
    <citation type="submission" date="2020-12" db="EMBL/GenBank/DDBJ databases">
        <title>De novo assembly of Tibetan sheep genome.</title>
        <authorList>
            <person name="Li X."/>
        </authorList>
    </citation>
    <scope>NUCLEOTIDE SEQUENCE [LARGE SCALE GENOMIC DNA]</scope>
    <source>
        <tissue evidence="2">Heart</tissue>
    </source>
</reference>
<comment type="caution">
    <text evidence="2">The sequence shown here is derived from an EMBL/GenBank/DDBJ whole genome shotgun (WGS) entry which is preliminary data.</text>
</comment>
<dbReference type="AlphaFoldDB" id="A0A836D2P4"/>